<evidence type="ECO:0000313" key="3">
    <source>
        <dbReference type="Proteomes" id="UP000256337"/>
    </source>
</evidence>
<reference evidence="2 3" key="1">
    <citation type="journal article" date="2018" name="Vet. Microbiol.">
        <title>Characterisation of Staphylococcus felis isolated from cats using whole genome sequencing.</title>
        <authorList>
            <person name="Worthing K."/>
            <person name="Pang S."/>
            <person name="Trott D.J."/>
            <person name="Abraham S."/>
            <person name="Coombs G.W."/>
            <person name="Jordan D."/>
            <person name="McIntyre L."/>
            <person name="Davies M.R."/>
            <person name="Norris J."/>
        </authorList>
    </citation>
    <scope>NUCLEOTIDE SEQUENCE [LARGE SCALE GENOMIC DNA]</scope>
    <source>
        <strain evidence="2 3">F25</strain>
    </source>
</reference>
<feature type="domain" description="DUF3885" evidence="1">
    <location>
        <begin position="33"/>
        <end position="195"/>
    </location>
</feature>
<dbReference type="RefSeq" id="WP_115856253.1">
    <property type="nucleotide sequence ID" value="NZ_CAJUZR010000002.1"/>
</dbReference>
<dbReference type="EMBL" id="QKYD01000121">
    <property type="protein sequence ID" value="REI20775.1"/>
    <property type="molecule type" value="Genomic_DNA"/>
</dbReference>
<name>A0AAX1RUH4_9STAP</name>
<gene>
    <name evidence="2" type="ORF">DOS76_08220</name>
</gene>
<evidence type="ECO:0000313" key="2">
    <source>
        <dbReference type="EMBL" id="REI20775.1"/>
    </source>
</evidence>
<comment type="caution">
    <text evidence="2">The sequence shown here is derived from an EMBL/GenBank/DDBJ whole genome shotgun (WGS) entry which is preliminary data.</text>
</comment>
<dbReference type="InterPro" id="IPR024976">
    <property type="entry name" value="DUF3885"/>
</dbReference>
<sequence length="201" mass="23901">MGNIINCMKVSDLNFSEVENAVHLDLSEGEYPFLDDGKSFNKGYFARIHNNAIQILQDLFQQSNTIDIVLVYYLYGDSFKKTRFKEKFSYFNNNEIPDFKEYINDEGIQCYALSYKNKKLKDLNYKKLVRAICNQDFKGLFPTINQKDNYLDIYLMDSKRGILYHLYDDRGLWLYFVNKQSYIRCSRKYSNLLFDVSNEID</sequence>
<organism evidence="2 3">
    <name type="scientific">Staphylococcus felis</name>
    <dbReference type="NCBI Taxonomy" id="46127"/>
    <lineage>
        <taxon>Bacteria</taxon>
        <taxon>Bacillati</taxon>
        <taxon>Bacillota</taxon>
        <taxon>Bacilli</taxon>
        <taxon>Bacillales</taxon>
        <taxon>Staphylococcaceae</taxon>
        <taxon>Staphylococcus</taxon>
    </lineage>
</organism>
<protein>
    <recommendedName>
        <fullName evidence="1">DUF3885 domain-containing protein</fullName>
    </recommendedName>
</protein>
<dbReference type="Pfam" id="PF13021">
    <property type="entry name" value="DUF3885"/>
    <property type="match status" value="1"/>
</dbReference>
<dbReference type="AlphaFoldDB" id="A0AAX1RUH4"/>
<evidence type="ECO:0000259" key="1">
    <source>
        <dbReference type="Pfam" id="PF13021"/>
    </source>
</evidence>
<proteinExistence type="predicted"/>
<dbReference type="Proteomes" id="UP000256337">
    <property type="component" value="Unassembled WGS sequence"/>
</dbReference>
<accession>A0AAX1RUH4</accession>